<name>A0A553JEA5_SHEHA</name>
<proteinExistence type="predicted"/>
<accession>A0A553JEA5</accession>
<dbReference type="EMBL" id="VKGK01000055">
    <property type="protein sequence ID" value="TRY10778.1"/>
    <property type="molecule type" value="Genomic_DNA"/>
</dbReference>
<evidence type="ECO:0000313" key="1">
    <source>
        <dbReference type="EMBL" id="TRY10778.1"/>
    </source>
</evidence>
<keyword evidence="2" id="KW-1185">Reference proteome</keyword>
<dbReference type="Gene3D" id="3.90.1720.10">
    <property type="entry name" value="endopeptidase domain like (from Nostoc punctiforme)"/>
    <property type="match status" value="1"/>
</dbReference>
<dbReference type="RefSeq" id="WP_144042846.1">
    <property type="nucleotide sequence ID" value="NZ_BMPL01000060.1"/>
</dbReference>
<evidence type="ECO:0008006" key="3">
    <source>
        <dbReference type="Google" id="ProtNLM"/>
    </source>
</evidence>
<protein>
    <recommendedName>
        <fullName evidence="3">LRAT domain-containing protein</fullName>
    </recommendedName>
</protein>
<organism evidence="1 2">
    <name type="scientific">Shewanella hanedai</name>
    <name type="common">Alteromonas hanedai</name>
    <dbReference type="NCBI Taxonomy" id="25"/>
    <lineage>
        <taxon>Bacteria</taxon>
        <taxon>Pseudomonadati</taxon>
        <taxon>Pseudomonadota</taxon>
        <taxon>Gammaproteobacteria</taxon>
        <taxon>Alteromonadales</taxon>
        <taxon>Shewanellaceae</taxon>
        <taxon>Shewanella</taxon>
    </lineage>
</organism>
<sequence length="194" mass="21779">MALPLLWLGSAALGAILLADEREKRHQLTLNRRRGVAPKTLEECETAALSPSAWQTGNSKVKPQPGSIVCCFVYGLIEHTGIWLDEHTLIELHGSGLVRAVSTKRFLAGRTGSKIFVACSHDHQVLVEPAMLAKAEQAIFTYREYDLFDNNCHRFVWSCLSGKEESLPSFNDLNKRLAIHFNQSLYWDEAELDI</sequence>
<comment type="caution">
    <text evidence="1">The sequence shown here is derived from an EMBL/GenBank/DDBJ whole genome shotgun (WGS) entry which is preliminary data.</text>
</comment>
<dbReference type="Proteomes" id="UP000318126">
    <property type="component" value="Unassembled WGS sequence"/>
</dbReference>
<reference evidence="2" key="1">
    <citation type="submission" date="2019-07" db="EMBL/GenBank/DDBJ databases">
        <title>Shewanella sp. YLB-08 draft genomic sequence.</title>
        <authorList>
            <person name="Yu L."/>
        </authorList>
    </citation>
    <scope>NUCLEOTIDE SEQUENCE [LARGE SCALE GENOMIC DNA]</scope>
    <source>
        <strain evidence="2">JCM 20706</strain>
    </source>
</reference>
<dbReference type="OrthoDB" id="9812095at2"/>
<gene>
    <name evidence="1" type="ORF">FN961_24905</name>
</gene>
<evidence type="ECO:0000313" key="2">
    <source>
        <dbReference type="Proteomes" id="UP000318126"/>
    </source>
</evidence>
<dbReference type="AlphaFoldDB" id="A0A553JEA5"/>